<evidence type="ECO:0000256" key="4">
    <source>
        <dbReference type="ARBA" id="ARBA00023002"/>
    </source>
</evidence>
<proteinExistence type="inferred from homology"/>
<dbReference type="InterPro" id="IPR051323">
    <property type="entry name" value="AtsK-like"/>
</dbReference>
<evidence type="ECO:0000313" key="7">
    <source>
        <dbReference type="EMBL" id="CAB4548238.1"/>
    </source>
</evidence>
<dbReference type="PANTHER" id="PTHR30468:SF1">
    <property type="entry name" value="ALPHA-KETOGLUTARATE-DEPENDENT SULFONATE DIOXYGENASE"/>
    <property type="match status" value="1"/>
</dbReference>
<evidence type="ECO:0000256" key="2">
    <source>
        <dbReference type="ARBA" id="ARBA00022723"/>
    </source>
</evidence>
<dbReference type="InterPro" id="IPR042098">
    <property type="entry name" value="TauD-like_sf"/>
</dbReference>
<dbReference type="PANTHER" id="PTHR30468">
    <property type="entry name" value="ALPHA-KETOGLUTARATE-DEPENDENT SULFONATE DIOXYGENASE"/>
    <property type="match status" value="1"/>
</dbReference>
<sequence>MPIKVQPMTGVLAAEVTGIDLCDLSDVELGELRALICQHEVLIVRNQSLDPAQQSQFSARLGPFGEVPFIATMDEYPEVIRVVKEADEGASFNFGGVWHSDFSFQAEPPSFTILSAVEVPPWGGDTCFTSMSAAWAALNRAMQEKLHVLDAVHSARDAYSPKMQSVHSGMRGMEIVCDDSANEQQLHPLVTRHPETERTILFFNRAYVRDIDGMTTDEAQSLMAFLHLHSTDAKFGYRHRWQAGDVVIWDNRSTQHFAMNDYGGFRRELRRTTIAGSVPRR</sequence>
<protein>
    <submittedName>
        <fullName evidence="7">Unannotated protein</fullName>
    </submittedName>
</protein>
<accession>A0A6J6CE01</accession>
<dbReference type="AlphaFoldDB" id="A0A6J6CE01"/>
<gene>
    <name evidence="7" type="ORF">UFOPK1421_01099</name>
    <name evidence="8" type="ORF">UFOPK1960_00745</name>
    <name evidence="9" type="ORF">UFOPK2921_01004</name>
    <name evidence="10" type="ORF">UFOPK3889_00782</name>
</gene>
<evidence type="ECO:0000313" key="10">
    <source>
        <dbReference type="EMBL" id="CAB4973790.1"/>
    </source>
</evidence>
<evidence type="ECO:0000313" key="9">
    <source>
        <dbReference type="EMBL" id="CAB4783493.1"/>
    </source>
</evidence>
<keyword evidence="5" id="KW-0408">Iron</keyword>
<comment type="similarity">
    <text evidence="1">Belongs to the TfdA dioxygenase family.</text>
</comment>
<evidence type="ECO:0000256" key="5">
    <source>
        <dbReference type="ARBA" id="ARBA00023004"/>
    </source>
</evidence>
<dbReference type="Pfam" id="PF02668">
    <property type="entry name" value="TauD"/>
    <property type="match status" value="1"/>
</dbReference>
<dbReference type="EMBL" id="CAEZSL010000125">
    <property type="protein sequence ID" value="CAB4548238.1"/>
    <property type="molecule type" value="Genomic_DNA"/>
</dbReference>
<evidence type="ECO:0000313" key="8">
    <source>
        <dbReference type="EMBL" id="CAB4632082.1"/>
    </source>
</evidence>
<keyword evidence="4" id="KW-0560">Oxidoreductase</keyword>
<dbReference type="EMBL" id="CAFBNZ010000145">
    <property type="protein sequence ID" value="CAB4973790.1"/>
    <property type="molecule type" value="Genomic_DNA"/>
</dbReference>
<reference evidence="7" key="1">
    <citation type="submission" date="2020-05" db="EMBL/GenBank/DDBJ databases">
        <authorList>
            <person name="Chiriac C."/>
            <person name="Salcher M."/>
            <person name="Ghai R."/>
            <person name="Kavagutti S V."/>
        </authorList>
    </citation>
    <scope>NUCLEOTIDE SEQUENCE</scope>
</reference>
<keyword evidence="2" id="KW-0479">Metal-binding</keyword>
<keyword evidence="3" id="KW-0223">Dioxygenase</keyword>
<feature type="domain" description="TauD/TfdA-like" evidence="6">
    <location>
        <begin position="5"/>
        <end position="273"/>
    </location>
</feature>
<dbReference type="InterPro" id="IPR003819">
    <property type="entry name" value="TauD/TfdA-like"/>
</dbReference>
<organism evidence="7">
    <name type="scientific">freshwater metagenome</name>
    <dbReference type="NCBI Taxonomy" id="449393"/>
    <lineage>
        <taxon>unclassified sequences</taxon>
        <taxon>metagenomes</taxon>
        <taxon>ecological metagenomes</taxon>
    </lineage>
</organism>
<dbReference type="SUPFAM" id="SSF51197">
    <property type="entry name" value="Clavaminate synthase-like"/>
    <property type="match status" value="1"/>
</dbReference>
<dbReference type="GO" id="GO:0016706">
    <property type="term" value="F:2-oxoglutarate-dependent dioxygenase activity"/>
    <property type="evidence" value="ECO:0007669"/>
    <property type="project" value="TreeGrafter"/>
</dbReference>
<evidence type="ECO:0000256" key="3">
    <source>
        <dbReference type="ARBA" id="ARBA00022964"/>
    </source>
</evidence>
<dbReference type="EMBL" id="CAEZVL010000098">
    <property type="protein sequence ID" value="CAB4632082.1"/>
    <property type="molecule type" value="Genomic_DNA"/>
</dbReference>
<dbReference type="GO" id="GO:0005737">
    <property type="term" value="C:cytoplasm"/>
    <property type="evidence" value="ECO:0007669"/>
    <property type="project" value="TreeGrafter"/>
</dbReference>
<evidence type="ECO:0000259" key="6">
    <source>
        <dbReference type="Pfam" id="PF02668"/>
    </source>
</evidence>
<name>A0A6J6CE01_9ZZZZ</name>
<dbReference type="EMBL" id="CAEZZV010000128">
    <property type="protein sequence ID" value="CAB4783493.1"/>
    <property type="molecule type" value="Genomic_DNA"/>
</dbReference>
<dbReference type="Gene3D" id="3.60.130.10">
    <property type="entry name" value="Clavaminate synthase-like"/>
    <property type="match status" value="1"/>
</dbReference>
<dbReference type="GO" id="GO:0046872">
    <property type="term" value="F:metal ion binding"/>
    <property type="evidence" value="ECO:0007669"/>
    <property type="project" value="UniProtKB-KW"/>
</dbReference>
<evidence type="ECO:0000256" key="1">
    <source>
        <dbReference type="ARBA" id="ARBA00005896"/>
    </source>
</evidence>